<keyword evidence="2" id="KW-1185">Reference proteome</keyword>
<dbReference type="Proteomes" id="UP000551501">
    <property type="component" value="Unassembled WGS sequence"/>
</dbReference>
<evidence type="ECO:0008006" key="3">
    <source>
        <dbReference type="Google" id="ProtNLM"/>
    </source>
</evidence>
<dbReference type="RefSeq" id="WP_183371816.1">
    <property type="nucleotide sequence ID" value="NZ_BAABHL010000126.1"/>
</dbReference>
<sequence>MTAEPLHVLIAAPGADVADVKKLLREMVAVAADAGAGSMHRGAGGESSRRTWAVFGELADRDGLDDNARAVEHDSLGRQAVRVAVDKIIAVGQTRIVRALHQGAVMEGSWGDEAAFVGTPAEAIDHMRTAPGYAPGPGDVVVIAGPDDLAPALVDYWQTVADLQVRLVDL</sequence>
<protein>
    <recommendedName>
        <fullName evidence="3">UDP-N-acetylmuramoyl-tripeptide--D-alanyl-D-alanine ligase</fullName>
    </recommendedName>
</protein>
<reference evidence="1 2" key="1">
    <citation type="submission" date="2020-08" db="EMBL/GenBank/DDBJ databases">
        <title>Sequencing the genomes of 1000 actinobacteria strains.</title>
        <authorList>
            <person name="Klenk H.-P."/>
        </authorList>
    </citation>
    <scope>NUCLEOTIDE SEQUENCE [LARGE SCALE GENOMIC DNA]</scope>
    <source>
        <strain evidence="1 2">DSM 45298</strain>
    </source>
</reference>
<organism evidence="1 2">
    <name type="scientific">Gordonia humi</name>
    <dbReference type="NCBI Taxonomy" id="686429"/>
    <lineage>
        <taxon>Bacteria</taxon>
        <taxon>Bacillati</taxon>
        <taxon>Actinomycetota</taxon>
        <taxon>Actinomycetes</taxon>
        <taxon>Mycobacteriales</taxon>
        <taxon>Gordoniaceae</taxon>
        <taxon>Gordonia</taxon>
    </lineage>
</organism>
<proteinExistence type="predicted"/>
<gene>
    <name evidence="1" type="ORF">BKA16_003448</name>
</gene>
<dbReference type="SUPFAM" id="SSF53244">
    <property type="entry name" value="MurD-like peptide ligases, peptide-binding domain"/>
    <property type="match status" value="1"/>
</dbReference>
<dbReference type="AlphaFoldDB" id="A0A840F4R7"/>
<evidence type="ECO:0000313" key="2">
    <source>
        <dbReference type="Proteomes" id="UP000551501"/>
    </source>
</evidence>
<name>A0A840F4R7_9ACTN</name>
<dbReference type="EMBL" id="JACIFP010000001">
    <property type="protein sequence ID" value="MBB4136896.1"/>
    <property type="molecule type" value="Genomic_DNA"/>
</dbReference>
<dbReference type="Gene3D" id="3.90.190.20">
    <property type="entry name" value="Mur ligase, C-terminal domain"/>
    <property type="match status" value="1"/>
</dbReference>
<evidence type="ECO:0000313" key="1">
    <source>
        <dbReference type="EMBL" id="MBB4136896.1"/>
    </source>
</evidence>
<dbReference type="GO" id="GO:0016881">
    <property type="term" value="F:acid-amino acid ligase activity"/>
    <property type="evidence" value="ECO:0007669"/>
    <property type="project" value="InterPro"/>
</dbReference>
<dbReference type="InterPro" id="IPR036615">
    <property type="entry name" value="Mur_ligase_C_dom_sf"/>
</dbReference>
<comment type="caution">
    <text evidence="1">The sequence shown here is derived from an EMBL/GenBank/DDBJ whole genome shotgun (WGS) entry which is preliminary data.</text>
</comment>
<accession>A0A840F4R7</accession>